<evidence type="ECO:0000256" key="3">
    <source>
        <dbReference type="ARBA" id="ARBA00022448"/>
    </source>
</evidence>
<dbReference type="Pfam" id="PF00006">
    <property type="entry name" value="ATP-synt_ab"/>
    <property type="match status" value="1"/>
</dbReference>
<dbReference type="FunFam" id="1.20.150.20:FF:000001">
    <property type="entry name" value="ATP synthase subunit alpha"/>
    <property type="match status" value="1"/>
</dbReference>
<dbReference type="SUPFAM" id="SSF52540">
    <property type="entry name" value="P-loop containing nucleoside triphosphate hydrolases"/>
    <property type="match status" value="1"/>
</dbReference>
<dbReference type="InterPro" id="IPR005294">
    <property type="entry name" value="ATP_synth_F1_asu"/>
</dbReference>
<evidence type="ECO:0000256" key="1">
    <source>
        <dbReference type="ARBA" id="ARBA00004370"/>
    </source>
</evidence>
<dbReference type="FunFam" id="3.40.50.300:FF:000002">
    <property type="entry name" value="ATP synthase subunit alpha"/>
    <property type="match status" value="1"/>
</dbReference>
<protein>
    <recommendedName>
        <fullName evidence="12">ATP synthase subunit alpha</fullName>
        <ecNumber evidence="12">7.1.2.2</ecNumber>
    </recommendedName>
    <alternativeName>
        <fullName evidence="12">ATP synthase F1 sector subunit alpha</fullName>
    </alternativeName>
    <alternativeName>
        <fullName evidence="12">F-ATPase subunit alpha</fullName>
    </alternativeName>
</protein>
<feature type="binding site" evidence="12">
    <location>
        <begin position="174"/>
        <end position="181"/>
    </location>
    <ligand>
        <name>ATP</name>
        <dbReference type="ChEBI" id="CHEBI:30616"/>
    </ligand>
</feature>
<comment type="similarity">
    <text evidence="2 12">Belongs to the ATPase alpha/beta chains family.</text>
</comment>
<dbReference type="InterPro" id="IPR000793">
    <property type="entry name" value="ATP_synth_asu_C"/>
</dbReference>
<feature type="domain" description="ATPase F1/V1/A1 complex alpha/beta subunit nucleotide-binding" evidence="14">
    <location>
        <begin position="154"/>
        <end position="377"/>
    </location>
</feature>
<feature type="domain" description="ATPase F1/V1/A1 complex alpha/beta subunit N-terminal" evidence="16">
    <location>
        <begin position="30"/>
        <end position="96"/>
    </location>
</feature>
<dbReference type="InterPro" id="IPR036121">
    <property type="entry name" value="ATPase_F1/V1/A1_a/bsu_N_sf"/>
</dbReference>
<dbReference type="GO" id="GO:0005886">
    <property type="term" value="C:plasma membrane"/>
    <property type="evidence" value="ECO:0007669"/>
    <property type="project" value="UniProtKB-SubCell"/>
</dbReference>
<comment type="caution">
    <text evidence="17">The sequence shown here is derived from an EMBL/GenBank/DDBJ whole genome shotgun (WGS) entry which is preliminary data.</text>
</comment>
<dbReference type="InterPro" id="IPR027417">
    <property type="entry name" value="P-loop_NTPase"/>
</dbReference>
<keyword evidence="11 12" id="KW-0066">ATP synthesis</keyword>
<evidence type="ECO:0000256" key="4">
    <source>
        <dbReference type="ARBA" id="ARBA00022475"/>
    </source>
</evidence>
<dbReference type="CDD" id="cd18116">
    <property type="entry name" value="ATP-synt_F1_alpha_N"/>
    <property type="match status" value="1"/>
</dbReference>
<dbReference type="InterPro" id="IPR020003">
    <property type="entry name" value="ATPase_a/bsu_AS"/>
</dbReference>
<dbReference type="CDD" id="cd01132">
    <property type="entry name" value="F1-ATPase_alpha_CD"/>
    <property type="match status" value="1"/>
</dbReference>
<dbReference type="Pfam" id="PF00306">
    <property type="entry name" value="ATP-synt_ab_C"/>
    <property type="match status" value="1"/>
</dbReference>
<dbReference type="RefSeq" id="WP_134124073.1">
    <property type="nucleotide sequence ID" value="NZ_SODF01000004.1"/>
</dbReference>
<evidence type="ECO:0000259" key="14">
    <source>
        <dbReference type="Pfam" id="PF00006"/>
    </source>
</evidence>
<comment type="function">
    <text evidence="12">Produces ATP from ADP in the presence of a proton gradient across the membrane. The alpha chain is a regulatory subunit.</text>
</comment>
<feature type="site" description="Required for activity" evidence="12">
    <location>
        <position position="375"/>
    </location>
</feature>
<dbReference type="InterPro" id="IPR004100">
    <property type="entry name" value="ATPase_F1/V1/A1_a/bsu_N"/>
</dbReference>
<name>A0A4R7ZAU8_9ACTN</name>
<evidence type="ECO:0000256" key="13">
    <source>
        <dbReference type="SAM" id="MobiDB-lite"/>
    </source>
</evidence>
<dbReference type="Gene3D" id="3.40.50.300">
    <property type="entry name" value="P-loop containing nucleotide triphosphate hydrolases"/>
    <property type="match status" value="1"/>
</dbReference>
<keyword evidence="6 12" id="KW-0067">ATP-binding</keyword>
<dbReference type="NCBIfam" id="TIGR00962">
    <property type="entry name" value="atpA"/>
    <property type="match status" value="1"/>
</dbReference>
<dbReference type="EMBL" id="SODF01000004">
    <property type="protein sequence ID" value="TDW14085.1"/>
    <property type="molecule type" value="Genomic_DNA"/>
</dbReference>
<keyword evidence="3 12" id="KW-0813">Transport</keyword>
<evidence type="ECO:0000256" key="8">
    <source>
        <dbReference type="ARBA" id="ARBA00023065"/>
    </source>
</evidence>
<feature type="region of interest" description="Disordered" evidence="13">
    <location>
        <begin position="526"/>
        <end position="545"/>
    </location>
</feature>
<dbReference type="Proteomes" id="UP000295447">
    <property type="component" value="Unassembled WGS sequence"/>
</dbReference>
<dbReference type="Pfam" id="PF02874">
    <property type="entry name" value="ATP-synt_ab_N"/>
    <property type="match status" value="1"/>
</dbReference>
<dbReference type="Gene3D" id="1.20.150.20">
    <property type="entry name" value="ATP synthase alpha/beta chain, C-terminal domain"/>
    <property type="match status" value="1"/>
</dbReference>
<organism evidence="17 18">
    <name type="scientific">Kribbella kalugense</name>
    <dbReference type="NCBI Taxonomy" id="2512221"/>
    <lineage>
        <taxon>Bacteria</taxon>
        <taxon>Bacillati</taxon>
        <taxon>Actinomycetota</taxon>
        <taxon>Actinomycetes</taxon>
        <taxon>Propionibacteriales</taxon>
        <taxon>Kribbellaceae</taxon>
        <taxon>Kribbella</taxon>
    </lineage>
</organism>
<evidence type="ECO:0000256" key="2">
    <source>
        <dbReference type="ARBA" id="ARBA00008936"/>
    </source>
</evidence>
<dbReference type="EC" id="7.1.2.2" evidence="12"/>
<dbReference type="GO" id="GO:0005524">
    <property type="term" value="F:ATP binding"/>
    <property type="evidence" value="ECO:0007669"/>
    <property type="project" value="UniProtKB-UniRule"/>
</dbReference>
<evidence type="ECO:0000313" key="17">
    <source>
        <dbReference type="EMBL" id="TDW14085.1"/>
    </source>
</evidence>
<evidence type="ECO:0000256" key="10">
    <source>
        <dbReference type="ARBA" id="ARBA00023196"/>
    </source>
</evidence>
<dbReference type="SUPFAM" id="SSF50615">
    <property type="entry name" value="N-terminal domain of alpha and beta subunits of F1 ATP synthase"/>
    <property type="match status" value="1"/>
</dbReference>
<reference evidence="17 18" key="1">
    <citation type="submission" date="2019-03" db="EMBL/GenBank/DDBJ databases">
        <title>Genomic Encyclopedia of Type Strains, Phase III (KMG-III): the genomes of soil and plant-associated and newly described type strains.</title>
        <authorList>
            <person name="Whitman W."/>
        </authorList>
    </citation>
    <scope>NUCLEOTIDE SEQUENCE [LARGE SCALE GENOMIC DNA]</scope>
    <source>
        <strain evidence="17 18">VKM Ac-2570</strain>
    </source>
</reference>
<dbReference type="AlphaFoldDB" id="A0A4R7ZAU8"/>
<dbReference type="PROSITE" id="PS00152">
    <property type="entry name" value="ATPASE_ALPHA_BETA"/>
    <property type="match status" value="1"/>
</dbReference>
<feature type="domain" description="ATP synthase alpha subunit C-terminal" evidence="15">
    <location>
        <begin position="384"/>
        <end position="507"/>
    </location>
</feature>
<evidence type="ECO:0000256" key="7">
    <source>
        <dbReference type="ARBA" id="ARBA00022967"/>
    </source>
</evidence>
<dbReference type="InterPro" id="IPR038376">
    <property type="entry name" value="ATP_synth_asu_C_sf"/>
</dbReference>
<dbReference type="Gene3D" id="2.40.30.20">
    <property type="match status" value="1"/>
</dbReference>
<evidence type="ECO:0000256" key="12">
    <source>
        <dbReference type="HAMAP-Rule" id="MF_01346"/>
    </source>
</evidence>
<dbReference type="HAMAP" id="MF_01346">
    <property type="entry name" value="ATP_synth_alpha_bact"/>
    <property type="match status" value="1"/>
</dbReference>
<comment type="catalytic activity">
    <reaction evidence="12">
        <text>ATP + H2O + 4 H(+)(in) = ADP + phosphate + 5 H(+)(out)</text>
        <dbReference type="Rhea" id="RHEA:57720"/>
        <dbReference type="ChEBI" id="CHEBI:15377"/>
        <dbReference type="ChEBI" id="CHEBI:15378"/>
        <dbReference type="ChEBI" id="CHEBI:30616"/>
        <dbReference type="ChEBI" id="CHEBI:43474"/>
        <dbReference type="ChEBI" id="CHEBI:456216"/>
        <dbReference type="EC" id="7.1.2.2"/>
    </reaction>
</comment>
<evidence type="ECO:0000256" key="9">
    <source>
        <dbReference type="ARBA" id="ARBA00023136"/>
    </source>
</evidence>
<keyword evidence="10 12" id="KW-0139">CF(1)</keyword>
<keyword evidence="7 12" id="KW-1278">Translocase</keyword>
<gene>
    <name evidence="12" type="primary">atpA</name>
    <name evidence="17" type="ORF">EV650_7667</name>
</gene>
<keyword evidence="5 12" id="KW-0547">Nucleotide-binding</keyword>
<dbReference type="NCBIfam" id="NF009884">
    <property type="entry name" value="PRK13343.1"/>
    <property type="match status" value="1"/>
</dbReference>
<keyword evidence="8 12" id="KW-0406">Ion transport</keyword>
<evidence type="ECO:0000256" key="11">
    <source>
        <dbReference type="ARBA" id="ARBA00023310"/>
    </source>
</evidence>
<comment type="subcellular location">
    <subcellularLocation>
        <location evidence="12">Cell membrane</location>
        <topology evidence="12">Peripheral membrane protein</topology>
    </subcellularLocation>
    <subcellularLocation>
        <location evidence="1">Membrane</location>
    </subcellularLocation>
</comment>
<dbReference type="SUPFAM" id="SSF47917">
    <property type="entry name" value="C-terminal domain of alpha and beta subunits of F1 ATP synthase"/>
    <property type="match status" value="1"/>
</dbReference>
<sequence>MAELTIRPEEIRDALDRFVTDYQPEETSAEEVGTVIDAGDGIAHVEGLPSAMANEMLEFEDGTRGIALNLDVRDIGVVVLGEFDGIDEGQQVRRTGEVLSVPVGEGYLGRVVDPLGKPIDGLGEIQDLEGDRALELQAAGVMDRQEVRQPLQTGIKAIDGMIPIGRGQRELIIGDRKTGKTAIAIDTIINQKQNWASGDPEKQVRCIYVAIGQKGSTIAAVRGALEEAGAMEYTTIVASPASDPAGFKYVAPYTGSAIGQHWMYQGKHVLIVFDDLTKQAEAYRAMSLLLRRPPGREAYPGDVFYLHSRLLERCAKLSDELGAGSMTGLPIIETKANDVSAFIPTNVISITDGQIFLQSDLFNANIRPAIDVGISVSRVGGAAQVKGMKNVSGSLKIDLAQFRAMEAFAMFASDLDATSRRQLDRGQRLVQLLRQPQYSPYPVEDQIVSIWAGTKGHFDDVPVADVLRFERDFLDYLRRDSKVLEAIRESGLFTDDSAQAVTDGLKAFKPTFQTSEGTLLGTEAEAEAMEQDDVEQEQIVRQKRG</sequence>
<keyword evidence="9 12" id="KW-0472">Membrane</keyword>
<evidence type="ECO:0000256" key="5">
    <source>
        <dbReference type="ARBA" id="ARBA00022741"/>
    </source>
</evidence>
<dbReference type="PANTHER" id="PTHR48082:SF2">
    <property type="entry name" value="ATP SYNTHASE SUBUNIT ALPHA, MITOCHONDRIAL"/>
    <property type="match status" value="1"/>
</dbReference>
<dbReference type="GO" id="GO:0043531">
    <property type="term" value="F:ADP binding"/>
    <property type="evidence" value="ECO:0007669"/>
    <property type="project" value="TreeGrafter"/>
</dbReference>
<proteinExistence type="inferred from homology"/>
<accession>A0A4R7ZAU8</accession>
<keyword evidence="12" id="KW-0375">Hydrogen ion transport</keyword>
<dbReference type="GO" id="GO:0046933">
    <property type="term" value="F:proton-transporting ATP synthase activity, rotational mechanism"/>
    <property type="evidence" value="ECO:0007669"/>
    <property type="project" value="UniProtKB-UniRule"/>
</dbReference>
<evidence type="ECO:0000256" key="6">
    <source>
        <dbReference type="ARBA" id="ARBA00022840"/>
    </source>
</evidence>
<keyword evidence="4 12" id="KW-1003">Cell membrane</keyword>
<dbReference type="InterPro" id="IPR000194">
    <property type="entry name" value="ATPase_F1/V1/A1_a/bsu_nucl-bd"/>
</dbReference>
<keyword evidence="18" id="KW-1185">Reference proteome</keyword>
<evidence type="ECO:0000259" key="15">
    <source>
        <dbReference type="Pfam" id="PF00306"/>
    </source>
</evidence>
<dbReference type="GO" id="GO:0045259">
    <property type="term" value="C:proton-transporting ATP synthase complex"/>
    <property type="evidence" value="ECO:0007669"/>
    <property type="project" value="UniProtKB-KW"/>
</dbReference>
<dbReference type="OrthoDB" id="9803053at2"/>
<dbReference type="InterPro" id="IPR023366">
    <property type="entry name" value="ATP_synth_asu-like_sf"/>
</dbReference>
<evidence type="ECO:0000259" key="16">
    <source>
        <dbReference type="Pfam" id="PF02874"/>
    </source>
</evidence>
<feature type="compositionally biased region" description="Acidic residues" evidence="13">
    <location>
        <begin position="526"/>
        <end position="536"/>
    </location>
</feature>
<dbReference type="CDD" id="cd18113">
    <property type="entry name" value="ATP-synt_F1_alpha_C"/>
    <property type="match status" value="1"/>
</dbReference>
<dbReference type="InterPro" id="IPR033732">
    <property type="entry name" value="ATP_synth_F1_a_nt-bd_dom"/>
</dbReference>
<evidence type="ECO:0000313" key="18">
    <source>
        <dbReference type="Proteomes" id="UP000295447"/>
    </source>
</evidence>
<dbReference type="PANTHER" id="PTHR48082">
    <property type="entry name" value="ATP SYNTHASE SUBUNIT ALPHA, MITOCHONDRIAL"/>
    <property type="match status" value="1"/>
</dbReference>